<evidence type="ECO:0000256" key="4">
    <source>
        <dbReference type="SAM" id="SignalP"/>
    </source>
</evidence>
<keyword evidence="2" id="KW-0574">Periplasm</keyword>
<evidence type="ECO:0000256" key="2">
    <source>
        <dbReference type="ARBA" id="ARBA00022764"/>
    </source>
</evidence>
<keyword evidence="1 4" id="KW-0732">Signal</keyword>
<organism evidence="5 6">
    <name type="scientific">Klebsiella pneumoniae</name>
    <dbReference type="NCBI Taxonomy" id="573"/>
    <lineage>
        <taxon>Bacteria</taxon>
        <taxon>Pseudomonadati</taxon>
        <taxon>Pseudomonadota</taxon>
        <taxon>Gammaproteobacteria</taxon>
        <taxon>Enterobacterales</taxon>
        <taxon>Enterobacteriaceae</taxon>
        <taxon>Klebsiella/Raoultella group</taxon>
        <taxon>Klebsiella</taxon>
        <taxon>Klebsiella pneumoniae complex</taxon>
    </lineage>
</organism>
<reference evidence="5 6" key="1">
    <citation type="submission" date="2018-12" db="EMBL/GenBank/DDBJ databases">
        <authorList>
            <consortium name="Pathogen Informatics"/>
        </authorList>
    </citation>
    <scope>NUCLEOTIDE SEQUENCE [LARGE SCALE GENOMIC DNA]</scope>
    <source>
        <strain evidence="5 6">NCTC13635</strain>
    </source>
</reference>
<dbReference type="InterPro" id="IPR038303">
    <property type="entry name" value="HdeA/HdeB_sf"/>
</dbReference>
<dbReference type="EMBL" id="LR134162">
    <property type="protein sequence ID" value="VEB02544.1"/>
    <property type="molecule type" value="Genomic_DNA"/>
</dbReference>
<dbReference type="InterPro" id="IPR010486">
    <property type="entry name" value="HNS-dep_expression_A/B"/>
</dbReference>
<keyword evidence="3" id="KW-0143">Chaperone</keyword>
<feature type="chain" id="PRO_5018745372" evidence="4">
    <location>
        <begin position="33"/>
        <end position="161"/>
    </location>
</feature>
<evidence type="ECO:0000313" key="6">
    <source>
        <dbReference type="Proteomes" id="UP000282433"/>
    </source>
</evidence>
<accession>A0A3S4KGN4</accession>
<evidence type="ECO:0000256" key="1">
    <source>
        <dbReference type="ARBA" id="ARBA00022729"/>
    </source>
</evidence>
<evidence type="ECO:0000256" key="3">
    <source>
        <dbReference type="ARBA" id="ARBA00023186"/>
    </source>
</evidence>
<dbReference type="AlphaFoldDB" id="A0A3S4KGN4"/>
<dbReference type="Proteomes" id="UP000282433">
    <property type="component" value="Chromosome"/>
</dbReference>
<protein>
    <submittedName>
        <fullName evidence="5">HdeB family protein</fullName>
    </submittedName>
</protein>
<proteinExistence type="predicted"/>
<gene>
    <name evidence="5" type="primary">hdeB_2</name>
    <name evidence="5" type="ORF">NCTC13635_02937</name>
</gene>
<evidence type="ECO:0000313" key="5">
    <source>
        <dbReference type="EMBL" id="VEB02544.1"/>
    </source>
</evidence>
<dbReference type="Pfam" id="PF06411">
    <property type="entry name" value="HdeA"/>
    <property type="match status" value="1"/>
</dbReference>
<feature type="signal peptide" evidence="4">
    <location>
        <begin position="1"/>
        <end position="32"/>
    </location>
</feature>
<name>A0A3S4KGN4_KLEPN</name>
<sequence>MAKEKRAFWRKWVWKHLLAGITVLAMSSAAVGKDVVPDEARTRDMMRCQDYLQLDPRAWTPMVIWLMNDPFSLEPPEWTDFHEAELVLTPILTEICRQEPDVWLTSLRERAQFLSAGAVAELSDRGKTAEKVTKCAVSGLLLRKGSAAARFLRQGVAGFAR</sequence>
<dbReference type="Gene3D" id="1.10.890.10">
    <property type="entry name" value="HNS-dependent expression A"/>
    <property type="match status" value="1"/>
</dbReference>